<accession>A0AAN6XIR4</accession>
<dbReference type="Proteomes" id="UP001303160">
    <property type="component" value="Unassembled WGS sequence"/>
</dbReference>
<sequence length="577" mass="65560">MDTLPVEIVCMIAARLPRARLGYREREERSTQALAEYQQVTAGLAGDRLEATVQRPISRIEPAEESGPKPRLAPYATISSKWQHAVERLLFDEITFRSADLVDFDSIFSARQAHRRRFLEHADFVISLPASCEDPEIPCETESTRLAKDKAVSEAGTHDQGEGSQHQYVYLSVHNVEKLPALPFIRKLNISMGSLPHEHENIQFHPATIIKLSEKAPGQQSLNWSYADAGVYYGLRRQLRNSVIEVLKTVQISPAVQKLSLCACSVIDTLPHDRELPNLIHPHQQDPLCTNLHRLVNDNNIRELWVESQLDSSLFWPYPETETPEPFWQSMEDLRVGYPIDAPDGRWYFRGPLGYGGHSRVAPLVGGYEPFPPGYGTLRGASQAIRFRTRDLNMGFRNREVPDDNFVAPLLISFARAISQMPLLKSATLWNNLMGEPMSFNVEYRAPGHLPEHLKHSGYQVKHDISKPHIMFEIASGDRRANGWKPSEEIIEMFRNVSMMAHDRQAHITAWWDDEGAGEEEEDDEGSEPEDLNFSDYYKDPETTFLEELDDWLAWPQAPTAAELEAMNTGVNSEVNR</sequence>
<protein>
    <submittedName>
        <fullName evidence="2">Uncharacterized protein</fullName>
    </submittedName>
</protein>
<reference evidence="2" key="2">
    <citation type="submission" date="2023-05" db="EMBL/GenBank/DDBJ databases">
        <authorList>
            <consortium name="Lawrence Berkeley National Laboratory"/>
            <person name="Steindorff A."/>
            <person name="Hensen N."/>
            <person name="Bonometti L."/>
            <person name="Westerberg I."/>
            <person name="Brannstrom I.O."/>
            <person name="Guillou S."/>
            <person name="Cros-Aarteil S."/>
            <person name="Calhoun S."/>
            <person name="Haridas S."/>
            <person name="Kuo A."/>
            <person name="Mondo S."/>
            <person name="Pangilinan J."/>
            <person name="Riley R."/>
            <person name="Labutti K."/>
            <person name="Andreopoulos B."/>
            <person name="Lipzen A."/>
            <person name="Chen C."/>
            <person name="Yanf M."/>
            <person name="Daum C."/>
            <person name="Ng V."/>
            <person name="Clum A."/>
            <person name="Ohm R."/>
            <person name="Martin F."/>
            <person name="Silar P."/>
            <person name="Natvig D."/>
            <person name="Lalanne C."/>
            <person name="Gautier V."/>
            <person name="Ament-Velasquez S.L."/>
            <person name="Kruys A."/>
            <person name="Hutchinson M.I."/>
            <person name="Powell A.J."/>
            <person name="Barry K."/>
            <person name="Miller A.N."/>
            <person name="Grigoriev I.V."/>
            <person name="Debuchy R."/>
            <person name="Gladieux P."/>
            <person name="Thoren M.H."/>
            <person name="Johannesson H."/>
        </authorList>
    </citation>
    <scope>NUCLEOTIDE SEQUENCE</scope>
    <source>
        <strain evidence="2">CBS 315.58</strain>
    </source>
</reference>
<dbReference type="EMBL" id="MU863912">
    <property type="protein sequence ID" value="KAK4201013.1"/>
    <property type="molecule type" value="Genomic_DNA"/>
</dbReference>
<gene>
    <name evidence="2" type="ORF">QBC40DRAFT_325340</name>
</gene>
<dbReference type="AlphaFoldDB" id="A0AAN6XIR4"/>
<evidence type="ECO:0000256" key="1">
    <source>
        <dbReference type="SAM" id="MobiDB-lite"/>
    </source>
</evidence>
<comment type="caution">
    <text evidence="2">The sequence shown here is derived from an EMBL/GenBank/DDBJ whole genome shotgun (WGS) entry which is preliminary data.</text>
</comment>
<evidence type="ECO:0000313" key="2">
    <source>
        <dbReference type="EMBL" id="KAK4201013.1"/>
    </source>
</evidence>
<reference evidence="2" key="1">
    <citation type="journal article" date="2023" name="Mol. Phylogenet. Evol.">
        <title>Genome-scale phylogeny and comparative genomics of the fungal order Sordariales.</title>
        <authorList>
            <person name="Hensen N."/>
            <person name="Bonometti L."/>
            <person name="Westerberg I."/>
            <person name="Brannstrom I.O."/>
            <person name="Guillou S."/>
            <person name="Cros-Aarteil S."/>
            <person name="Calhoun S."/>
            <person name="Haridas S."/>
            <person name="Kuo A."/>
            <person name="Mondo S."/>
            <person name="Pangilinan J."/>
            <person name="Riley R."/>
            <person name="LaButti K."/>
            <person name="Andreopoulos B."/>
            <person name="Lipzen A."/>
            <person name="Chen C."/>
            <person name="Yan M."/>
            <person name="Daum C."/>
            <person name="Ng V."/>
            <person name="Clum A."/>
            <person name="Steindorff A."/>
            <person name="Ohm R.A."/>
            <person name="Martin F."/>
            <person name="Silar P."/>
            <person name="Natvig D.O."/>
            <person name="Lalanne C."/>
            <person name="Gautier V."/>
            <person name="Ament-Velasquez S.L."/>
            <person name="Kruys A."/>
            <person name="Hutchinson M.I."/>
            <person name="Powell A.J."/>
            <person name="Barry K."/>
            <person name="Miller A.N."/>
            <person name="Grigoriev I.V."/>
            <person name="Debuchy R."/>
            <person name="Gladieux P."/>
            <person name="Hiltunen Thoren M."/>
            <person name="Johannesson H."/>
        </authorList>
    </citation>
    <scope>NUCLEOTIDE SEQUENCE</scope>
    <source>
        <strain evidence="2">CBS 315.58</strain>
    </source>
</reference>
<feature type="region of interest" description="Disordered" evidence="1">
    <location>
        <begin position="515"/>
        <end position="537"/>
    </location>
</feature>
<evidence type="ECO:0000313" key="3">
    <source>
        <dbReference type="Proteomes" id="UP001303160"/>
    </source>
</evidence>
<feature type="compositionally biased region" description="Acidic residues" evidence="1">
    <location>
        <begin position="515"/>
        <end position="533"/>
    </location>
</feature>
<name>A0AAN6XIR4_9PEZI</name>
<keyword evidence="3" id="KW-1185">Reference proteome</keyword>
<proteinExistence type="predicted"/>
<organism evidence="2 3">
    <name type="scientific">Triangularia verruculosa</name>
    <dbReference type="NCBI Taxonomy" id="2587418"/>
    <lineage>
        <taxon>Eukaryota</taxon>
        <taxon>Fungi</taxon>
        <taxon>Dikarya</taxon>
        <taxon>Ascomycota</taxon>
        <taxon>Pezizomycotina</taxon>
        <taxon>Sordariomycetes</taxon>
        <taxon>Sordariomycetidae</taxon>
        <taxon>Sordariales</taxon>
        <taxon>Podosporaceae</taxon>
        <taxon>Triangularia</taxon>
    </lineage>
</organism>